<dbReference type="EMBL" id="JAHXZJ010000001">
    <property type="protein sequence ID" value="KAH0567286.1"/>
    <property type="molecule type" value="Genomic_DNA"/>
</dbReference>
<feature type="region of interest" description="Disordered" evidence="1">
    <location>
        <begin position="21"/>
        <end position="46"/>
    </location>
</feature>
<reference evidence="2 3" key="1">
    <citation type="journal article" date="2021" name="J. Hered.">
        <title>A chromosome-level genome assembly of the parasitoid wasp, Cotesia glomerata (Hymenoptera: Braconidae).</title>
        <authorList>
            <person name="Pinto B.J."/>
            <person name="Weis J.J."/>
            <person name="Gamble T."/>
            <person name="Ode P.J."/>
            <person name="Paul R."/>
            <person name="Zaspel J.M."/>
        </authorList>
    </citation>
    <scope>NUCLEOTIDE SEQUENCE [LARGE SCALE GENOMIC DNA]</scope>
    <source>
        <strain evidence="2">CgM1</strain>
    </source>
</reference>
<proteinExistence type="predicted"/>
<feature type="compositionally biased region" description="Basic and acidic residues" evidence="1">
    <location>
        <begin position="31"/>
        <end position="43"/>
    </location>
</feature>
<dbReference type="Proteomes" id="UP000826195">
    <property type="component" value="Unassembled WGS sequence"/>
</dbReference>
<gene>
    <name evidence="2" type="ORF">KQX54_008095</name>
</gene>
<sequence length="125" mass="13572">MEMRKMENVCPTLDKLGLAPATVALGSTQSDKGEMEKEPEKGRKSLSTVGIKCSGCRDAREDDGLKLQRVRRKIPADVTSACRCELNRSCVEKASKYGEGVEDVWGVKERRGGAKACRGLTGPRG</sequence>
<evidence type="ECO:0000313" key="2">
    <source>
        <dbReference type="EMBL" id="KAH0567286.1"/>
    </source>
</evidence>
<evidence type="ECO:0000313" key="3">
    <source>
        <dbReference type="Proteomes" id="UP000826195"/>
    </source>
</evidence>
<evidence type="ECO:0000256" key="1">
    <source>
        <dbReference type="SAM" id="MobiDB-lite"/>
    </source>
</evidence>
<organism evidence="2 3">
    <name type="scientific">Cotesia glomerata</name>
    <name type="common">Lepidopteran parasitic wasp</name>
    <name type="synonym">Apanteles glomeratus</name>
    <dbReference type="NCBI Taxonomy" id="32391"/>
    <lineage>
        <taxon>Eukaryota</taxon>
        <taxon>Metazoa</taxon>
        <taxon>Ecdysozoa</taxon>
        <taxon>Arthropoda</taxon>
        <taxon>Hexapoda</taxon>
        <taxon>Insecta</taxon>
        <taxon>Pterygota</taxon>
        <taxon>Neoptera</taxon>
        <taxon>Endopterygota</taxon>
        <taxon>Hymenoptera</taxon>
        <taxon>Apocrita</taxon>
        <taxon>Ichneumonoidea</taxon>
        <taxon>Braconidae</taxon>
        <taxon>Microgastrinae</taxon>
        <taxon>Cotesia</taxon>
    </lineage>
</organism>
<dbReference type="AlphaFoldDB" id="A0AAV7J3Q7"/>
<name>A0AAV7J3Q7_COTGL</name>
<keyword evidence="3" id="KW-1185">Reference proteome</keyword>
<comment type="caution">
    <text evidence="2">The sequence shown here is derived from an EMBL/GenBank/DDBJ whole genome shotgun (WGS) entry which is preliminary data.</text>
</comment>
<accession>A0AAV7J3Q7</accession>
<protein>
    <submittedName>
        <fullName evidence="2">Uncharacterized protein</fullName>
    </submittedName>
</protein>